<dbReference type="SUPFAM" id="SSF46565">
    <property type="entry name" value="Chaperone J-domain"/>
    <property type="match status" value="1"/>
</dbReference>
<gene>
    <name evidence="3" type="ORF">GH714_041311</name>
</gene>
<dbReference type="GO" id="GO:0005789">
    <property type="term" value="C:endoplasmic reticulum membrane"/>
    <property type="evidence" value="ECO:0007669"/>
    <property type="project" value="TreeGrafter"/>
</dbReference>
<dbReference type="GO" id="GO:0071218">
    <property type="term" value="P:cellular response to misfolded protein"/>
    <property type="evidence" value="ECO:0007669"/>
    <property type="project" value="TreeGrafter"/>
</dbReference>
<proteinExistence type="predicted"/>
<dbReference type="Gene3D" id="1.10.287.110">
    <property type="entry name" value="DnaJ domain"/>
    <property type="match status" value="1"/>
</dbReference>
<feature type="compositionally biased region" description="Polar residues" evidence="1">
    <location>
        <begin position="58"/>
        <end position="73"/>
    </location>
</feature>
<dbReference type="InterPro" id="IPR001623">
    <property type="entry name" value="DnaJ_domain"/>
</dbReference>
<feature type="domain" description="J" evidence="2">
    <location>
        <begin position="118"/>
        <end position="182"/>
    </location>
</feature>
<dbReference type="InterPro" id="IPR036869">
    <property type="entry name" value="J_dom_sf"/>
</dbReference>
<dbReference type="EMBL" id="JAAGAX010000004">
    <property type="protein sequence ID" value="KAF2317986.1"/>
    <property type="molecule type" value="Genomic_DNA"/>
</dbReference>
<feature type="region of interest" description="Disordered" evidence="1">
    <location>
        <begin position="47"/>
        <end position="101"/>
    </location>
</feature>
<dbReference type="Pfam" id="PF00226">
    <property type="entry name" value="DnaJ"/>
    <property type="match status" value="1"/>
</dbReference>
<dbReference type="InterPro" id="IPR018253">
    <property type="entry name" value="DnaJ_domain_CS"/>
</dbReference>
<dbReference type="PROSITE" id="PS50076">
    <property type="entry name" value="DNAJ_2"/>
    <property type="match status" value="1"/>
</dbReference>
<dbReference type="PANTHER" id="PTHR43908">
    <property type="entry name" value="AT29763P-RELATED"/>
    <property type="match status" value="1"/>
</dbReference>
<dbReference type="InterPro" id="IPR051100">
    <property type="entry name" value="DnaJ_subfamily_B/C"/>
</dbReference>
<dbReference type="PANTHER" id="PTHR43908:SF3">
    <property type="entry name" value="AT29763P-RELATED"/>
    <property type="match status" value="1"/>
</dbReference>
<sequence length="389" mass="43614">MDGNKDDALKCLKIGKDALESGDRTRALKFITKARRLDPTLPVDDLLSSIDKDSSPDQTAASTNGPTGTTTNESKVRQRVPSTGSSSSASASATASSSSATYTEEQITIVRQIKKKKDYYDILGLEKTCSVEDVRKAYRKLSLKVHPDKNKAPGAEEAFKAVSKAFQCLSNEESRKKYDLTGSDEPVYERRAPRHHGGQGGYNGYNDDFDPDEIFRQFFFGGMPPATTQFRSFNFGGGMGPRTADNASGFNVRALIQLLPVLVILLLNFLPSSEPLYSLSRSYPYEYRFTTQKGVNFYVKSTNLSRIIHRVARKGQHWKGKWRGIMHLFLPRIADLSCRGSSGVLYGRHLIVKCCSSFSLGPQQPDEMDLRLNFIFRIDYFYPKRLQMM</sequence>
<dbReference type="SMART" id="SM00271">
    <property type="entry name" value="DnaJ"/>
    <property type="match status" value="1"/>
</dbReference>
<dbReference type="CDD" id="cd06257">
    <property type="entry name" value="DnaJ"/>
    <property type="match status" value="1"/>
</dbReference>
<dbReference type="GO" id="GO:0030544">
    <property type="term" value="F:Hsp70 protein binding"/>
    <property type="evidence" value="ECO:0007669"/>
    <property type="project" value="TreeGrafter"/>
</dbReference>
<evidence type="ECO:0000259" key="2">
    <source>
        <dbReference type="PROSITE" id="PS50076"/>
    </source>
</evidence>
<keyword evidence="4" id="KW-1185">Reference proteome</keyword>
<dbReference type="PROSITE" id="PS00636">
    <property type="entry name" value="DNAJ_1"/>
    <property type="match status" value="1"/>
</dbReference>
<comment type="caution">
    <text evidence="3">The sequence shown here is derived from an EMBL/GenBank/DDBJ whole genome shotgun (WGS) entry which is preliminary data.</text>
</comment>
<dbReference type="FunFam" id="1.10.287.110:FF:000065">
    <property type="entry name" value="Chaperone protein dnaJ 49"/>
    <property type="match status" value="1"/>
</dbReference>
<reference evidence="3 4" key="1">
    <citation type="journal article" date="2020" name="Mol. Plant">
        <title>The Chromosome-Based Rubber Tree Genome Provides New Insights into Spurge Genome Evolution and Rubber Biosynthesis.</title>
        <authorList>
            <person name="Liu J."/>
            <person name="Shi C."/>
            <person name="Shi C.C."/>
            <person name="Li W."/>
            <person name="Zhang Q.J."/>
            <person name="Zhang Y."/>
            <person name="Li K."/>
            <person name="Lu H.F."/>
            <person name="Shi C."/>
            <person name="Zhu S.T."/>
            <person name="Xiao Z.Y."/>
            <person name="Nan H."/>
            <person name="Yue Y."/>
            <person name="Zhu X.G."/>
            <person name="Wu Y."/>
            <person name="Hong X.N."/>
            <person name="Fan G.Y."/>
            <person name="Tong Y."/>
            <person name="Zhang D."/>
            <person name="Mao C.L."/>
            <person name="Liu Y.L."/>
            <person name="Hao S.J."/>
            <person name="Liu W.Q."/>
            <person name="Lv M.Q."/>
            <person name="Zhang H.B."/>
            <person name="Liu Y."/>
            <person name="Hu-Tang G.R."/>
            <person name="Wang J.P."/>
            <person name="Wang J.H."/>
            <person name="Sun Y.H."/>
            <person name="Ni S.B."/>
            <person name="Chen W.B."/>
            <person name="Zhang X.C."/>
            <person name="Jiao Y.N."/>
            <person name="Eichler E.E."/>
            <person name="Li G.H."/>
            <person name="Liu X."/>
            <person name="Gao L.Z."/>
        </authorList>
    </citation>
    <scope>NUCLEOTIDE SEQUENCE [LARGE SCALE GENOMIC DNA]</scope>
    <source>
        <strain evidence="4">cv. GT1</strain>
        <tissue evidence="3">Leaf</tissue>
    </source>
</reference>
<protein>
    <recommendedName>
        <fullName evidence="2">J domain-containing protein</fullName>
    </recommendedName>
</protein>
<accession>A0A6A6N0B3</accession>
<name>A0A6A6N0B3_HEVBR</name>
<feature type="compositionally biased region" description="Low complexity" evidence="1">
    <location>
        <begin position="82"/>
        <end position="101"/>
    </location>
</feature>
<dbReference type="AlphaFoldDB" id="A0A6A6N0B3"/>
<evidence type="ECO:0000256" key="1">
    <source>
        <dbReference type="SAM" id="MobiDB-lite"/>
    </source>
</evidence>
<organism evidence="3 4">
    <name type="scientific">Hevea brasiliensis</name>
    <name type="common">Para rubber tree</name>
    <name type="synonym">Siphonia brasiliensis</name>
    <dbReference type="NCBI Taxonomy" id="3981"/>
    <lineage>
        <taxon>Eukaryota</taxon>
        <taxon>Viridiplantae</taxon>
        <taxon>Streptophyta</taxon>
        <taxon>Embryophyta</taxon>
        <taxon>Tracheophyta</taxon>
        <taxon>Spermatophyta</taxon>
        <taxon>Magnoliopsida</taxon>
        <taxon>eudicotyledons</taxon>
        <taxon>Gunneridae</taxon>
        <taxon>Pentapetalae</taxon>
        <taxon>rosids</taxon>
        <taxon>fabids</taxon>
        <taxon>Malpighiales</taxon>
        <taxon>Euphorbiaceae</taxon>
        <taxon>Crotonoideae</taxon>
        <taxon>Micrandreae</taxon>
        <taxon>Hevea</taxon>
    </lineage>
</organism>
<dbReference type="PRINTS" id="PR00625">
    <property type="entry name" value="JDOMAIN"/>
</dbReference>
<evidence type="ECO:0000313" key="4">
    <source>
        <dbReference type="Proteomes" id="UP000467840"/>
    </source>
</evidence>
<dbReference type="Proteomes" id="UP000467840">
    <property type="component" value="Chromosome 6"/>
</dbReference>
<evidence type="ECO:0000313" key="3">
    <source>
        <dbReference type="EMBL" id="KAF2317986.1"/>
    </source>
</evidence>